<feature type="compositionally biased region" description="Low complexity" evidence="1">
    <location>
        <begin position="137"/>
        <end position="150"/>
    </location>
</feature>
<feature type="region of interest" description="Disordered" evidence="1">
    <location>
        <begin position="136"/>
        <end position="156"/>
    </location>
</feature>
<gene>
    <name evidence="3" type="ORF">CSSPJE1EN1_LOCUS3722</name>
</gene>
<sequence>MVVMVGTSSPLAPSLFHLQQNCAQRVHQCRPRAIIAARCRFWSCYTPPYQQQQHLLLHPTRPNPHWVSSYKGLEAVTGGGLKPRRRRRRRRGRSGYVFGAEKLGLEAPLEEGSSSQEISIRRKSTAEVQARLDSDLNDSNLLTGGSSSSLEYPLGIDGREDYSDLNGSICSEEEEDSSHEKVNSCSSEGESQNWRMFSAEEGAGSATASDANSSCTLLSDTEKAEQETAPEQLQVRRRLAEDLLSEPDKASGRWSPAELQKIDFLERYEYRHESKKGVLVIQALRKEHMKATEELLVDSFAELMGGLLTYRPLLSLTVKQYVRERRAALPQAVTLVGLYAPAEDNPSMGLMDDRWSGNWIVAGTVELSFCVTGHPYLPNPPPPPNAPYICNMAVSREYRRRGLGRQMLKAAEDLAMTKGYQDMYLHCRIVDTAPLNMYKEAGYQVVATDSLLSVLTFQRRRYLMRKRLSKVKLVPE</sequence>
<dbReference type="InterPro" id="IPR016181">
    <property type="entry name" value="Acyl_CoA_acyltransferase"/>
</dbReference>
<dbReference type="Gene3D" id="3.40.630.30">
    <property type="match status" value="1"/>
</dbReference>
<feature type="domain" description="N-acetyltransferase" evidence="2">
    <location>
        <begin position="308"/>
        <end position="469"/>
    </location>
</feature>
<evidence type="ECO:0000313" key="3">
    <source>
        <dbReference type="EMBL" id="CAK9258244.1"/>
    </source>
</evidence>
<dbReference type="InterPro" id="IPR000182">
    <property type="entry name" value="GNAT_dom"/>
</dbReference>
<evidence type="ECO:0000313" key="4">
    <source>
        <dbReference type="Proteomes" id="UP001497444"/>
    </source>
</evidence>
<dbReference type="Proteomes" id="UP001497444">
    <property type="component" value="Chromosome 11"/>
</dbReference>
<protein>
    <recommendedName>
        <fullName evidence="2">N-acetyltransferase domain-containing protein</fullName>
    </recommendedName>
</protein>
<evidence type="ECO:0000259" key="2">
    <source>
        <dbReference type="PROSITE" id="PS51186"/>
    </source>
</evidence>
<evidence type="ECO:0000256" key="1">
    <source>
        <dbReference type="SAM" id="MobiDB-lite"/>
    </source>
</evidence>
<feature type="region of interest" description="Disordered" evidence="1">
    <location>
        <begin position="170"/>
        <end position="190"/>
    </location>
</feature>
<keyword evidence="4" id="KW-1185">Reference proteome</keyword>
<dbReference type="PANTHER" id="PTHR47489:SF2">
    <property type="entry name" value="GCN5-RELATED N-ACETYLTRANSFERASE 5, CHLOROPLASTIC"/>
    <property type="match status" value="1"/>
</dbReference>
<dbReference type="EMBL" id="OZ020106">
    <property type="protein sequence ID" value="CAK9258244.1"/>
    <property type="molecule type" value="Genomic_DNA"/>
</dbReference>
<dbReference type="SUPFAM" id="SSF55729">
    <property type="entry name" value="Acyl-CoA N-acyltransferases (Nat)"/>
    <property type="match status" value="1"/>
</dbReference>
<reference evidence="3" key="1">
    <citation type="submission" date="2024-02" db="EMBL/GenBank/DDBJ databases">
        <authorList>
            <consortium name="ELIXIR-Norway"/>
            <consortium name="Elixir Norway"/>
        </authorList>
    </citation>
    <scope>NUCLEOTIDE SEQUENCE</scope>
</reference>
<dbReference type="Pfam" id="PF00583">
    <property type="entry name" value="Acetyltransf_1"/>
    <property type="match status" value="1"/>
</dbReference>
<dbReference type="PROSITE" id="PS51186">
    <property type="entry name" value="GNAT"/>
    <property type="match status" value="1"/>
</dbReference>
<dbReference type="PANTHER" id="PTHR47489">
    <property type="entry name" value="ACYL-COA N-ACYLTRANSFERASES (NAT) SUPERFAMILY PROTEIN"/>
    <property type="match status" value="1"/>
</dbReference>
<organism evidence="3 4">
    <name type="scientific">Sphagnum jensenii</name>
    <dbReference type="NCBI Taxonomy" id="128206"/>
    <lineage>
        <taxon>Eukaryota</taxon>
        <taxon>Viridiplantae</taxon>
        <taxon>Streptophyta</taxon>
        <taxon>Embryophyta</taxon>
        <taxon>Bryophyta</taxon>
        <taxon>Sphagnophytina</taxon>
        <taxon>Sphagnopsida</taxon>
        <taxon>Sphagnales</taxon>
        <taxon>Sphagnaceae</taxon>
        <taxon>Sphagnum</taxon>
    </lineage>
</organism>
<accession>A0ABP0VUS4</accession>
<dbReference type="CDD" id="cd04301">
    <property type="entry name" value="NAT_SF"/>
    <property type="match status" value="1"/>
</dbReference>
<name>A0ABP0VUS4_9BRYO</name>
<proteinExistence type="predicted"/>